<evidence type="ECO:0000313" key="2">
    <source>
        <dbReference type="EMBL" id="CAL6019673.1"/>
    </source>
</evidence>
<reference evidence="1" key="1">
    <citation type="submission" date="2023-06" db="EMBL/GenBank/DDBJ databases">
        <authorList>
            <person name="Kurt Z."/>
        </authorList>
    </citation>
    <scope>NUCLEOTIDE SEQUENCE</scope>
</reference>
<sequence length="148" mass="17135">MQLTDVTNSLMHEVPLIFSELLQLTFVQKGVDKQPVYEFGMKGSELLYKNVQLNNNGTVTIPQELRNSSVIQAKKEELNEILNRIWNSIDGLNDEELEGRDFDIKTLQQMNADVDEELKHEIELTQTLNEELRNKYKEIVIQDLSGEQ</sequence>
<keyword evidence="3" id="KW-1185">Reference proteome</keyword>
<name>A0AA86PV60_9EUKA</name>
<gene>
    <name evidence="2" type="ORF">HINF_LOCUS27064</name>
    <name evidence="1" type="ORF">HINF_LOCUS31808</name>
</gene>
<protein>
    <submittedName>
        <fullName evidence="2">Hypothetical_protein</fullName>
    </submittedName>
</protein>
<dbReference type="EMBL" id="CAXDID020000083">
    <property type="protein sequence ID" value="CAL6019673.1"/>
    <property type="molecule type" value="Genomic_DNA"/>
</dbReference>
<dbReference type="AlphaFoldDB" id="A0AA86PV60"/>
<reference evidence="2 3" key="2">
    <citation type="submission" date="2024-07" db="EMBL/GenBank/DDBJ databases">
        <authorList>
            <person name="Akdeniz Z."/>
        </authorList>
    </citation>
    <scope>NUCLEOTIDE SEQUENCE [LARGE SCALE GENOMIC DNA]</scope>
</reference>
<dbReference type="EMBL" id="CATOUU010000721">
    <property type="protein sequence ID" value="CAI9944163.1"/>
    <property type="molecule type" value="Genomic_DNA"/>
</dbReference>
<proteinExistence type="predicted"/>
<evidence type="ECO:0000313" key="1">
    <source>
        <dbReference type="EMBL" id="CAI9944163.1"/>
    </source>
</evidence>
<comment type="caution">
    <text evidence="1">The sequence shown here is derived from an EMBL/GenBank/DDBJ whole genome shotgun (WGS) entry which is preliminary data.</text>
</comment>
<dbReference type="Proteomes" id="UP001642409">
    <property type="component" value="Unassembled WGS sequence"/>
</dbReference>
<accession>A0AA86PV60</accession>
<organism evidence="1">
    <name type="scientific">Hexamita inflata</name>
    <dbReference type="NCBI Taxonomy" id="28002"/>
    <lineage>
        <taxon>Eukaryota</taxon>
        <taxon>Metamonada</taxon>
        <taxon>Diplomonadida</taxon>
        <taxon>Hexamitidae</taxon>
        <taxon>Hexamitinae</taxon>
        <taxon>Hexamita</taxon>
    </lineage>
</organism>
<evidence type="ECO:0000313" key="3">
    <source>
        <dbReference type="Proteomes" id="UP001642409"/>
    </source>
</evidence>